<reference evidence="2 3" key="1">
    <citation type="journal article" date="2015" name="Stand. Genomic Sci.">
        <title>Genomic Encyclopedia of Bacterial and Archaeal Type Strains, Phase III: the genomes of soil and plant-associated and newly described type strains.</title>
        <authorList>
            <person name="Whitman W.B."/>
            <person name="Woyke T."/>
            <person name="Klenk H.P."/>
            <person name="Zhou Y."/>
            <person name="Lilburn T.G."/>
            <person name="Beck B.J."/>
            <person name="De Vos P."/>
            <person name="Vandamme P."/>
            <person name="Eisen J.A."/>
            <person name="Garrity G."/>
            <person name="Hugenholtz P."/>
            <person name="Kyrpides N.C."/>
        </authorList>
    </citation>
    <scope>NUCLEOTIDE SEQUENCE [LARGE SCALE GENOMIC DNA]</scope>
    <source>
        <strain evidence="2 3">VKM Ac-2541</strain>
    </source>
</reference>
<comment type="caution">
    <text evidence="2">The sequence shown here is derived from an EMBL/GenBank/DDBJ whole genome shotgun (WGS) entry which is preliminary data.</text>
</comment>
<accession>A0A4R2I3K9</accession>
<keyword evidence="3" id="KW-1185">Reference proteome</keyword>
<proteinExistence type="predicted"/>
<evidence type="ECO:0008006" key="4">
    <source>
        <dbReference type="Google" id="ProtNLM"/>
    </source>
</evidence>
<feature type="region of interest" description="Disordered" evidence="1">
    <location>
        <begin position="187"/>
        <end position="207"/>
    </location>
</feature>
<dbReference type="Proteomes" id="UP000295573">
    <property type="component" value="Unassembled WGS sequence"/>
</dbReference>
<organism evidence="2 3">
    <name type="scientific">Kribbella antiqua</name>
    <dbReference type="NCBI Taxonomy" id="2512217"/>
    <lineage>
        <taxon>Bacteria</taxon>
        <taxon>Bacillati</taxon>
        <taxon>Actinomycetota</taxon>
        <taxon>Actinomycetes</taxon>
        <taxon>Propionibacteriales</taxon>
        <taxon>Kribbellaceae</taxon>
        <taxon>Kribbella</taxon>
    </lineage>
</organism>
<dbReference type="RefSeq" id="WP_199237520.1">
    <property type="nucleotide sequence ID" value="NZ_SLWR01000023.1"/>
</dbReference>
<evidence type="ECO:0000256" key="1">
    <source>
        <dbReference type="SAM" id="MobiDB-lite"/>
    </source>
</evidence>
<gene>
    <name evidence="2" type="ORF">EV646_12315</name>
</gene>
<name>A0A4R2I3K9_9ACTN</name>
<evidence type="ECO:0000313" key="3">
    <source>
        <dbReference type="Proteomes" id="UP000295573"/>
    </source>
</evidence>
<dbReference type="AlphaFoldDB" id="A0A4R2I3K9"/>
<sequence>MFDLFSWAAGRHANRLQRLAVQYVDHDWPIARLAVPRNGLCPCELRECIDPHLVHTQSPAISTTTMAENAFCSTRWAIAILARDFDVLELPAQLGAPLHHHLKTQCPTSIAPTTRRWQFFVTAGSVPRDQLAAAGGRLIDSPSGWVIAPGTYTEGTGRTRWLTPPYVTHWRPYQRHDAIDAVLTRIDPSGPTAPTRPGSNIVADALA</sequence>
<protein>
    <recommendedName>
        <fullName evidence="4">Bifunctional DNA primase/polymerase-like protein</fullName>
    </recommendedName>
</protein>
<evidence type="ECO:0000313" key="2">
    <source>
        <dbReference type="EMBL" id="TCO37628.1"/>
    </source>
</evidence>
<dbReference type="EMBL" id="SLWR01000023">
    <property type="protein sequence ID" value="TCO37628.1"/>
    <property type="molecule type" value="Genomic_DNA"/>
</dbReference>